<feature type="region of interest" description="Disordered" evidence="1">
    <location>
        <begin position="56"/>
        <end position="96"/>
    </location>
</feature>
<dbReference type="Proteomes" id="UP000830375">
    <property type="component" value="Unassembled WGS sequence"/>
</dbReference>
<evidence type="ECO:0000313" key="3">
    <source>
        <dbReference type="Proteomes" id="UP000830375"/>
    </source>
</evidence>
<dbReference type="EMBL" id="JACTAM010000020">
    <property type="protein sequence ID" value="KAI2651796.1"/>
    <property type="molecule type" value="Genomic_DNA"/>
</dbReference>
<organism evidence="2 3">
    <name type="scientific">Labeo rohita</name>
    <name type="common">Indian major carp</name>
    <name type="synonym">Cyprinus rohita</name>
    <dbReference type="NCBI Taxonomy" id="84645"/>
    <lineage>
        <taxon>Eukaryota</taxon>
        <taxon>Metazoa</taxon>
        <taxon>Chordata</taxon>
        <taxon>Craniata</taxon>
        <taxon>Vertebrata</taxon>
        <taxon>Euteleostomi</taxon>
        <taxon>Actinopterygii</taxon>
        <taxon>Neopterygii</taxon>
        <taxon>Teleostei</taxon>
        <taxon>Ostariophysi</taxon>
        <taxon>Cypriniformes</taxon>
        <taxon>Cyprinidae</taxon>
        <taxon>Labeoninae</taxon>
        <taxon>Labeonini</taxon>
        <taxon>Labeo</taxon>
    </lineage>
</organism>
<feature type="compositionally biased region" description="Polar residues" evidence="1">
    <location>
        <begin position="85"/>
        <end position="96"/>
    </location>
</feature>
<keyword evidence="3" id="KW-1185">Reference proteome</keyword>
<gene>
    <name evidence="2" type="ORF">H4Q32_014548</name>
</gene>
<name>A0ABQ8LNI9_LABRO</name>
<proteinExistence type="predicted"/>
<evidence type="ECO:0000256" key="1">
    <source>
        <dbReference type="SAM" id="MobiDB-lite"/>
    </source>
</evidence>
<reference evidence="2 3" key="1">
    <citation type="submission" date="2022-01" db="EMBL/GenBank/DDBJ databases">
        <title>A high-quality chromosome-level genome assembly of rohu carp, Labeo rohita.</title>
        <authorList>
            <person name="Arick M.A. II"/>
            <person name="Hsu C.-Y."/>
            <person name="Magbanua Z."/>
            <person name="Pechanova O."/>
            <person name="Grover C."/>
            <person name="Miller E."/>
            <person name="Thrash A."/>
            <person name="Ezzel L."/>
            <person name="Alam S."/>
            <person name="Benzie J."/>
            <person name="Hamilton M."/>
            <person name="Karsi A."/>
            <person name="Lawrence M.L."/>
            <person name="Peterson D.G."/>
        </authorList>
    </citation>
    <scope>NUCLEOTIDE SEQUENCE [LARGE SCALE GENOMIC DNA]</scope>
    <source>
        <strain evidence="3">BAU-BD-2019</strain>
        <tissue evidence="2">Blood</tissue>
    </source>
</reference>
<protein>
    <submittedName>
        <fullName evidence="2">Uncharacterized protein</fullName>
    </submittedName>
</protein>
<comment type="caution">
    <text evidence="2">The sequence shown here is derived from an EMBL/GenBank/DDBJ whole genome shotgun (WGS) entry which is preliminary data.</text>
</comment>
<sequence length="245" mass="26016">MAEGELLVDLGLKVVEGDSELGLYADLPPLIPPSAELLVSPVMAMETVCKLTLSPELSESPEAQKCPPTLPLLPPPPLSSGSPSAHPQPTIFSESRTPPWPVDPVAPPWLLAPSSPPMAQQFTGSLRLCLGLLSTICHLGTSRDSTPLAVAPSFQLCQSAPSLQLHLGPLMLRLHHGLPELRLHLCRMSHLLRCGPPDPPCHPGSWLSVSALSSSATCSAAVDRPPEVVSSFLHHGSFLGWLHRG</sequence>
<feature type="compositionally biased region" description="Pro residues" evidence="1">
    <location>
        <begin position="68"/>
        <end position="78"/>
    </location>
</feature>
<evidence type="ECO:0000313" key="2">
    <source>
        <dbReference type="EMBL" id="KAI2651796.1"/>
    </source>
</evidence>
<accession>A0ABQ8LNI9</accession>